<sequence>MATRYRRGLARSAAPAKLDEGDPYAQYLSWVADGRPTLASAAGDSGLIDGPIALAARPEESTVLLGEHVQVQERAASGGAESLLPRSRWQRLVDAIRGPGR</sequence>
<evidence type="ECO:0000313" key="2">
    <source>
        <dbReference type="Proteomes" id="UP001500929"/>
    </source>
</evidence>
<protein>
    <recommendedName>
        <fullName evidence="3">DUF397 domain-containing protein</fullName>
    </recommendedName>
</protein>
<proteinExistence type="predicted"/>
<organism evidence="1 2">
    <name type="scientific">Herbiconiux moechotypicola</name>
    <dbReference type="NCBI Taxonomy" id="637393"/>
    <lineage>
        <taxon>Bacteria</taxon>
        <taxon>Bacillati</taxon>
        <taxon>Actinomycetota</taxon>
        <taxon>Actinomycetes</taxon>
        <taxon>Micrococcales</taxon>
        <taxon>Microbacteriaceae</taxon>
        <taxon>Herbiconiux</taxon>
    </lineage>
</organism>
<keyword evidence="2" id="KW-1185">Reference proteome</keyword>
<dbReference type="Proteomes" id="UP001500929">
    <property type="component" value="Unassembled WGS sequence"/>
</dbReference>
<dbReference type="RefSeq" id="WP_259480686.1">
    <property type="nucleotide sequence ID" value="NZ_BAAAQY010000011.1"/>
</dbReference>
<gene>
    <name evidence="1" type="ORF">GCM10009851_32470</name>
</gene>
<accession>A0ABP5QXU2</accession>
<dbReference type="EMBL" id="BAAAQY010000011">
    <property type="protein sequence ID" value="GAA2244720.1"/>
    <property type="molecule type" value="Genomic_DNA"/>
</dbReference>
<evidence type="ECO:0008006" key="3">
    <source>
        <dbReference type="Google" id="ProtNLM"/>
    </source>
</evidence>
<reference evidence="2" key="1">
    <citation type="journal article" date="2019" name="Int. J. Syst. Evol. Microbiol.">
        <title>The Global Catalogue of Microorganisms (GCM) 10K type strain sequencing project: providing services to taxonomists for standard genome sequencing and annotation.</title>
        <authorList>
            <consortium name="The Broad Institute Genomics Platform"/>
            <consortium name="The Broad Institute Genome Sequencing Center for Infectious Disease"/>
            <person name="Wu L."/>
            <person name="Ma J."/>
        </authorList>
    </citation>
    <scope>NUCLEOTIDE SEQUENCE [LARGE SCALE GENOMIC DNA]</scope>
    <source>
        <strain evidence="2">JCM 16117</strain>
    </source>
</reference>
<comment type="caution">
    <text evidence="1">The sequence shown here is derived from an EMBL/GenBank/DDBJ whole genome shotgun (WGS) entry which is preliminary data.</text>
</comment>
<name>A0ABP5QXU2_9MICO</name>
<evidence type="ECO:0000313" key="1">
    <source>
        <dbReference type="EMBL" id="GAA2244720.1"/>
    </source>
</evidence>